<feature type="region of interest" description="Disordered" evidence="1">
    <location>
        <begin position="48"/>
        <end position="84"/>
    </location>
</feature>
<organism evidence="2 3">
    <name type="scientific">Pythium insidiosum</name>
    <name type="common">Pythiosis disease agent</name>
    <dbReference type="NCBI Taxonomy" id="114742"/>
    <lineage>
        <taxon>Eukaryota</taxon>
        <taxon>Sar</taxon>
        <taxon>Stramenopiles</taxon>
        <taxon>Oomycota</taxon>
        <taxon>Peronosporomycetes</taxon>
        <taxon>Pythiales</taxon>
        <taxon>Pythiaceae</taxon>
        <taxon>Pythium</taxon>
    </lineage>
</organism>
<comment type="caution">
    <text evidence="2">The sequence shown here is derived from an EMBL/GenBank/DDBJ whole genome shotgun (WGS) entry which is preliminary data.</text>
</comment>
<dbReference type="SUPFAM" id="SSF49785">
    <property type="entry name" value="Galactose-binding domain-like"/>
    <property type="match status" value="1"/>
</dbReference>
<name>A0AAD5QCF1_PYTIN</name>
<dbReference type="InterPro" id="IPR008979">
    <property type="entry name" value="Galactose-bd-like_sf"/>
</dbReference>
<dbReference type="EMBL" id="JAKCXM010000010">
    <property type="protein sequence ID" value="KAJ0408591.1"/>
    <property type="molecule type" value="Genomic_DNA"/>
</dbReference>
<evidence type="ECO:0000256" key="1">
    <source>
        <dbReference type="SAM" id="MobiDB-lite"/>
    </source>
</evidence>
<gene>
    <name evidence="2" type="ORF">P43SY_008938</name>
</gene>
<reference evidence="2" key="1">
    <citation type="submission" date="2021-12" db="EMBL/GenBank/DDBJ databases">
        <title>Prjna785345.</title>
        <authorList>
            <person name="Rujirawat T."/>
            <person name="Krajaejun T."/>
        </authorList>
    </citation>
    <scope>NUCLEOTIDE SEQUENCE</scope>
    <source>
        <strain evidence="2">Pi057C3</strain>
    </source>
</reference>
<keyword evidence="3" id="KW-1185">Reference proteome</keyword>
<proteinExistence type="predicted"/>
<dbReference type="Proteomes" id="UP001209570">
    <property type="component" value="Unassembled WGS sequence"/>
</dbReference>
<protein>
    <submittedName>
        <fullName evidence="2">Uncharacterized protein</fullName>
    </submittedName>
</protein>
<evidence type="ECO:0000313" key="3">
    <source>
        <dbReference type="Proteomes" id="UP001209570"/>
    </source>
</evidence>
<evidence type="ECO:0000313" key="2">
    <source>
        <dbReference type="EMBL" id="KAJ0408591.1"/>
    </source>
</evidence>
<accession>A0AAD5QCF1</accession>
<dbReference type="AlphaFoldDB" id="A0AAD5QCF1"/>
<sequence length="248" mass="28505">MPQSVTEPDVDYESQLYEIRRLISTTTDPDRRLVLEDQLRELELARLQQDRDDTQLPSARQERRKSFRPNSAKPRSTLTPLTEDKEVHLSTPSFDELDGYRTAAQAPTLVLDVFATSFDDRFPVSNVLSNDPRTFWMTCGLYPQLLRLTLREPTLISDVEVTFRHVRSMEIRCSPRRASSMAKVTMARCQFPATESGKLITHKFNMGRDERVEVVEIGVESGYSEFAIIYVVRLNQPDSSDSKVEEAR</sequence>
<dbReference type="Gene3D" id="2.60.120.260">
    <property type="entry name" value="Galactose-binding domain-like"/>
    <property type="match status" value="1"/>
</dbReference>